<reference evidence="2" key="1">
    <citation type="submission" date="2021-02" db="EMBL/GenBank/DDBJ databases">
        <title>Abyssanaerobacter marinus gen.nov., sp., nov, anaerobic bacterium isolated from the Onnuri vent field of Indian Ocean and suggestion of Mogibacteriaceae fam. nov., and proposal of reclassification of ambiguous this family's genus member.</title>
        <authorList>
            <person name="Kim Y.J."/>
            <person name="Yang J.-A."/>
        </authorList>
    </citation>
    <scope>NUCLEOTIDE SEQUENCE</scope>
    <source>
        <strain evidence="2">DSM 2634</strain>
    </source>
</reference>
<feature type="region of interest" description="Disordered" evidence="1">
    <location>
        <begin position="93"/>
        <end position="129"/>
    </location>
</feature>
<evidence type="ECO:0000313" key="3">
    <source>
        <dbReference type="Proteomes" id="UP000664545"/>
    </source>
</evidence>
<evidence type="ECO:0000313" key="2">
    <source>
        <dbReference type="EMBL" id="MBN7772280.1"/>
    </source>
</evidence>
<protein>
    <submittedName>
        <fullName evidence="2">Uncharacterized protein</fullName>
    </submittedName>
</protein>
<dbReference type="AlphaFoldDB" id="A0A939D734"/>
<accession>A0A939D734</accession>
<sequence length="129" mass="14629">MNLIDEQVLHELFGAGKILGIEGDIITIQFSDHIGQKKFQYPAVFEHFLKMRKPSAQEYVMQELAVLQNAIEAERLRREELRLEEKQQQLAAKLVTKKTTARKPKASATKSKAAPKPTVDEPTGTQNKE</sequence>
<dbReference type="Proteomes" id="UP000664545">
    <property type="component" value="Unassembled WGS sequence"/>
</dbReference>
<dbReference type="EMBL" id="JAFJZZ010000001">
    <property type="protein sequence ID" value="MBN7772280.1"/>
    <property type="molecule type" value="Genomic_DNA"/>
</dbReference>
<keyword evidence="3" id="KW-1185">Reference proteome</keyword>
<feature type="compositionally biased region" description="Basic residues" evidence="1">
    <location>
        <begin position="95"/>
        <end position="105"/>
    </location>
</feature>
<proteinExistence type="predicted"/>
<name>A0A939D734_CLOAM</name>
<organism evidence="2 3">
    <name type="scientific">Clostridium aminobutyricum</name>
    <dbReference type="NCBI Taxonomy" id="33953"/>
    <lineage>
        <taxon>Bacteria</taxon>
        <taxon>Bacillati</taxon>
        <taxon>Bacillota</taxon>
        <taxon>Clostridia</taxon>
        <taxon>Eubacteriales</taxon>
        <taxon>Clostridiaceae</taxon>
        <taxon>Clostridium</taxon>
    </lineage>
</organism>
<feature type="compositionally biased region" description="Low complexity" evidence="1">
    <location>
        <begin position="106"/>
        <end position="117"/>
    </location>
</feature>
<gene>
    <name evidence="2" type="ORF">JYB65_02800</name>
</gene>
<dbReference type="RefSeq" id="WP_206581093.1">
    <property type="nucleotide sequence ID" value="NZ_JAFJZZ010000001.1"/>
</dbReference>
<comment type="caution">
    <text evidence="2">The sequence shown here is derived from an EMBL/GenBank/DDBJ whole genome shotgun (WGS) entry which is preliminary data.</text>
</comment>
<evidence type="ECO:0000256" key="1">
    <source>
        <dbReference type="SAM" id="MobiDB-lite"/>
    </source>
</evidence>